<dbReference type="InterPro" id="IPR022118">
    <property type="entry name" value="Peptidase_C70_AvrRpt2"/>
</dbReference>
<protein>
    <recommendedName>
        <fullName evidence="3">Peptidase C39-like domain-containing protein</fullName>
    </recommendedName>
</protein>
<name>A0A545TZK6_9GAMM</name>
<organism evidence="1 2">
    <name type="scientific">Exilibacterium tricleocarpae</name>
    <dbReference type="NCBI Taxonomy" id="2591008"/>
    <lineage>
        <taxon>Bacteria</taxon>
        <taxon>Pseudomonadati</taxon>
        <taxon>Pseudomonadota</taxon>
        <taxon>Gammaproteobacteria</taxon>
        <taxon>Cellvibrionales</taxon>
        <taxon>Cellvibrionaceae</taxon>
        <taxon>Exilibacterium</taxon>
    </lineage>
</organism>
<comment type="caution">
    <text evidence="1">The sequence shown here is derived from an EMBL/GenBank/DDBJ whole genome shotgun (WGS) entry which is preliminary data.</text>
</comment>
<accession>A0A545TZK6</accession>
<dbReference type="EMBL" id="VHSG01000007">
    <property type="protein sequence ID" value="TQV82652.1"/>
    <property type="molecule type" value="Genomic_DNA"/>
</dbReference>
<dbReference type="RefSeq" id="WP_142903668.1">
    <property type="nucleotide sequence ID" value="NZ_ML660090.1"/>
</dbReference>
<reference evidence="1 2" key="1">
    <citation type="submission" date="2019-06" db="EMBL/GenBank/DDBJ databases">
        <title>Whole genome sequence for Cellvibrionaceae sp. R142.</title>
        <authorList>
            <person name="Wang G."/>
        </authorList>
    </citation>
    <scope>NUCLEOTIDE SEQUENCE [LARGE SCALE GENOMIC DNA]</scope>
    <source>
        <strain evidence="1 2">R142</strain>
    </source>
</reference>
<keyword evidence="2" id="KW-1185">Reference proteome</keyword>
<proteinExistence type="predicted"/>
<sequence length="193" mass="21797">MALEKGYNVRYRWQGISLHCWLTSLEMLMDWRYGNIYGYKRKQHTEQVLQAKARVAPDQDPHIFGKWFKAGYGHDLINDYGLRHLPGYGVTNDIKTWEENLHNYGPLLASGNFGLGRIIGGHCILVVGISRTNKLVYLDPFWIGKKAIKGNHYSYMTAAEGLDRLSEQFGVQELYAAESGASDLGLKPISSAS</sequence>
<evidence type="ECO:0008006" key="3">
    <source>
        <dbReference type="Google" id="ProtNLM"/>
    </source>
</evidence>
<dbReference type="AlphaFoldDB" id="A0A545TZK6"/>
<dbReference type="Pfam" id="PF12385">
    <property type="entry name" value="Peptidase_C70"/>
    <property type="match status" value="1"/>
</dbReference>
<dbReference type="Proteomes" id="UP000319732">
    <property type="component" value="Unassembled WGS sequence"/>
</dbReference>
<gene>
    <name evidence="1" type="ORF">FKG94_07955</name>
</gene>
<evidence type="ECO:0000313" key="2">
    <source>
        <dbReference type="Proteomes" id="UP000319732"/>
    </source>
</evidence>
<evidence type="ECO:0000313" key="1">
    <source>
        <dbReference type="EMBL" id="TQV82652.1"/>
    </source>
</evidence>